<dbReference type="Pfam" id="PF00892">
    <property type="entry name" value="EamA"/>
    <property type="match status" value="1"/>
</dbReference>
<evidence type="ECO:0000256" key="7">
    <source>
        <dbReference type="SAM" id="Phobius"/>
    </source>
</evidence>
<evidence type="ECO:0000256" key="1">
    <source>
        <dbReference type="ARBA" id="ARBA00004651"/>
    </source>
</evidence>
<feature type="transmembrane region" description="Helical" evidence="7">
    <location>
        <begin position="219"/>
        <end position="237"/>
    </location>
</feature>
<organism evidence="9 10">
    <name type="scientific">Actinocatenispora rupis</name>
    <dbReference type="NCBI Taxonomy" id="519421"/>
    <lineage>
        <taxon>Bacteria</taxon>
        <taxon>Bacillati</taxon>
        <taxon>Actinomycetota</taxon>
        <taxon>Actinomycetes</taxon>
        <taxon>Micromonosporales</taxon>
        <taxon>Micromonosporaceae</taxon>
        <taxon>Actinocatenispora</taxon>
    </lineage>
</organism>
<reference evidence="9" key="1">
    <citation type="submission" date="2021-01" db="EMBL/GenBank/DDBJ databases">
        <title>Whole genome shotgun sequence of Actinocatenispora rupis NBRC 107355.</title>
        <authorList>
            <person name="Komaki H."/>
            <person name="Tamura T."/>
        </authorList>
    </citation>
    <scope>NUCLEOTIDE SEQUENCE</scope>
    <source>
        <strain evidence="9">NBRC 107355</strain>
    </source>
</reference>
<feature type="transmembrane region" description="Helical" evidence="7">
    <location>
        <begin position="158"/>
        <end position="177"/>
    </location>
</feature>
<keyword evidence="4 7" id="KW-0812">Transmembrane</keyword>
<dbReference type="InterPro" id="IPR051258">
    <property type="entry name" value="Diverse_Substrate_Transporter"/>
</dbReference>
<protein>
    <submittedName>
        <fullName evidence="9">Membrane protein</fullName>
    </submittedName>
</protein>
<feature type="transmembrane region" description="Helical" evidence="7">
    <location>
        <begin position="109"/>
        <end position="129"/>
    </location>
</feature>
<feature type="transmembrane region" description="Helical" evidence="7">
    <location>
        <begin position="189"/>
        <end position="207"/>
    </location>
</feature>
<gene>
    <name evidence="9" type="ORF">Aru02nite_36480</name>
</gene>
<feature type="domain" description="EamA" evidence="8">
    <location>
        <begin position="159"/>
        <end position="290"/>
    </location>
</feature>
<feature type="transmembrane region" description="Helical" evidence="7">
    <location>
        <begin position="85"/>
        <end position="103"/>
    </location>
</feature>
<dbReference type="Proteomes" id="UP000612808">
    <property type="component" value="Unassembled WGS sequence"/>
</dbReference>
<accession>A0A8J3J9W8</accession>
<dbReference type="SUPFAM" id="SSF103481">
    <property type="entry name" value="Multidrug resistance efflux transporter EmrE"/>
    <property type="match status" value="2"/>
</dbReference>
<proteinExistence type="inferred from homology"/>
<evidence type="ECO:0000256" key="3">
    <source>
        <dbReference type="ARBA" id="ARBA00022475"/>
    </source>
</evidence>
<dbReference type="EMBL" id="BOMB01000021">
    <property type="protein sequence ID" value="GID12759.1"/>
    <property type="molecule type" value="Genomic_DNA"/>
</dbReference>
<evidence type="ECO:0000259" key="8">
    <source>
        <dbReference type="Pfam" id="PF00892"/>
    </source>
</evidence>
<dbReference type="PANTHER" id="PTHR42920:SF5">
    <property type="entry name" value="EAMA DOMAIN-CONTAINING PROTEIN"/>
    <property type="match status" value="1"/>
</dbReference>
<evidence type="ECO:0000313" key="9">
    <source>
        <dbReference type="EMBL" id="GID12759.1"/>
    </source>
</evidence>
<keyword evidence="6 7" id="KW-0472">Membrane</keyword>
<keyword evidence="5 7" id="KW-1133">Transmembrane helix</keyword>
<evidence type="ECO:0000256" key="6">
    <source>
        <dbReference type="ARBA" id="ARBA00023136"/>
    </source>
</evidence>
<evidence type="ECO:0000313" key="10">
    <source>
        <dbReference type="Proteomes" id="UP000612808"/>
    </source>
</evidence>
<sequence>MVARSAEAAGGGGPARLARTAIGAVPPPGLILLGIVSIQVGAALAKNLFGVFPPTAVVSVRLVTAALVLGCVVRPRLRGHSRTDWAVVGLLGLTFAVMNSAIYQSMARIPLGVAVTVEFLGPLSVAIAGSRRVRDALWVVLAGGGVLLLARGGGGVDAIGVLWALLAAAAWAGYILLGASTGRRFPGTSGLAMAMAIGALLAAPVGVAQAGTDLLSPRLLVFGAAAGLLSSAIPYALEIEALRRMPARVFAILMSVEPAVAALVGMVVLGELLGVRQWVAIACVIVASIGATRSTRRPRETPET</sequence>
<evidence type="ECO:0000256" key="4">
    <source>
        <dbReference type="ARBA" id="ARBA00022692"/>
    </source>
</evidence>
<dbReference type="AlphaFoldDB" id="A0A8J3J9W8"/>
<name>A0A8J3J9W8_9ACTN</name>
<keyword evidence="10" id="KW-1185">Reference proteome</keyword>
<evidence type="ECO:0000256" key="5">
    <source>
        <dbReference type="ARBA" id="ARBA00022989"/>
    </source>
</evidence>
<dbReference type="InterPro" id="IPR037185">
    <property type="entry name" value="EmrE-like"/>
</dbReference>
<feature type="transmembrane region" description="Helical" evidence="7">
    <location>
        <begin position="136"/>
        <end position="152"/>
    </location>
</feature>
<comment type="subcellular location">
    <subcellularLocation>
        <location evidence="1">Cell membrane</location>
        <topology evidence="1">Multi-pass membrane protein</topology>
    </subcellularLocation>
</comment>
<feature type="transmembrane region" description="Helical" evidence="7">
    <location>
        <begin position="51"/>
        <end position="73"/>
    </location>
</feature>
<feature type="transmembrane region" description="Helical" evidence="7">
    <location>
        <begin position="21"/>
        <end position="45"/>
    </location>
</feature>
<dbReference type="GO" id="GO:0005886">
    <property type="term" value="C:plasma membrane"/>
    <property type="evidence" value="ECO:0007669"/>
    <property type="project" value="UniProtKB-SubCell"/>
</dbReference>
<comment type="similarity">
    <text evidence="2">Belongs to the EamA transporter family.</text>
</comment>
<evidence type="ECO:0000256" key="2">
    <source>
        <dbReference type="ARBA" id="ARBA00007362"/>
    </source>
</evidence>
<dbReference type="InterPro" id="IPR000620">
    <property type="entry name" value="EamA_dom"/>
</dbReference>
<dbReference type="PANTHER" id="PTHR42920">
    <property type="entry name" value="OS03G0707200 PROTEIN-RELATED"/>
    <property type="match status" value="1"/>
</dbReference>
<keyword evidence="3" id="KW-1003">Cell membrane</keyword>
<feature type="transmembrane region" description="Helical" evidence="7">
    <location>
        <begin position="249"/>
        <end position="269"/>
    </location>
</feature>
<feature type="transmembrane region" description="Helical" evidence="7">
    <location>
        <begin position="275"/>
        <end position="292"/>
    </location>
</feature>
<comment type="caution">
    <text evidence="9">The sequence shown here is derived from an EMBL/GenBank/DDBJ whole genome shotgun (WGS) entry which is preliminary data.</text>
</comment>